<evidence type="ECO:0000313" key="2">
    <source>
        <dbReference type="EMBL" id="MCM6778483.1"/>
    </source>
</evidence>
<reference evidence="2" key="1">
    <citation type="submission" date="2022-06" db="EMBL/GenBank/DDBJ databases">
        <title>Novel species in genus nocardia.</title>
        <authorList>
            <person name="Li F."/>
        </authorList>
    </citation>
    <scope>NUCLEOTIDE SEQUENCE</scope>
    <source>
        <strain evidence="2">CDC141</strain>
    </source>
</reference>
<gene>
    <name evidence="2" type="ORF">NDR86_33840</name>
</gene>
<dbReference type="AlphaFoldDB" id="A0A9X2EHS9"/>
<dbReference type="EMBL" id="JAMRXG010000022">
    <property type="protein sequence ID" value="MCM6778483.1"/>
    <property type="molecule type" value="Genomic_DNA"/>
</dbReference>
<name>A0A9X2EHS9_9NOCA</name>
<proteinExistence type="predicted"/>
<feature type="chain" id="PRO_5040734080" description="Secreted protein" evidence="1">
    <location>
        <begin position="29"/>
        <end position="90"/>
    </location>
</feature>
<evidence type="ECO:0008006" key="4">
    <source>
        <dbReference type="Google" id="ProtNLM"/>
    </source>
</evidence>
<keyword evidence="1" id="KW-0732">Signal</keyword>
<dbReference type="Proteomes" id="UP001139157">
    <property type="component" value="Unassembled WGS sequence"/>
</dbReference>
<keyword evidence="3" id="KW-1185">Reference proteome</keyword>
<comment type="caution">
    <text evidence="2">The sequence shown here is derived from an EMBL/GenBank/DDBJ whole genome shotgun (WGS) entry which is preliminary data.</text>
</comment>
<feature type="signal peptide" evidence="1">
    <location>
        <begin position="1"/>
        <end position="28"/>
    </location>
</feature>
<sequence length="90" mass="9192">MNTKSIRAIAAGTMTVAALFSGAGFAQADHDPGHSIEDTVDTGCDATISAGGLLGGVLEDIIDRGGLLNDTVDTVEDVGRDTCKTVDRNL</sequence>
<accession>A0A9X2EHS9</accession>
<evidence type="ECO:0000313" key="3">
    <source>
        <dbReference type="Proteomes" id="UP001139157"/>
    </source>
</evidence>
<organism evidence="2 3">
    <name type="scientific">Nocardia pulmonis</name>
    <dbReference type="NCBI Taxonomy" id="2951408"/>
    <lineage>
        <taxon>Bacteria</taxon>
        <taxon>Bacillati</taxon>
        <taxon>Actinomycetota</taxon>
        <taxon>Actinomycetes</taxon>
        <taxon>Mycobacteriales</taxon>
        <taxon>Nocardiaceae</taxon>
        <taxon>Nocardia</taxon>
    </lineage>
</organism>
<dbReference type="RefSeq" id="WP_251917994.1">
    <property type="nucleotide sequence ID" value="NZ_JAMRXG010000022.1"/>
</dbReference>
<evidence type="ECO:0000256" key="1">
    <source>
        <dbReference type="SAM" id="SignalP"/>
    </source>
</evidence>
<protein>
    <recommendedName>
        <fullName evidence="4">Secreted protein</fullName>
    </recommendedName>
</protein>